<dbReference type="Gene3D" id="3.40.250.10">
    <property type="entry name" value="Rhodanese-like domain"/>
    <property type="match status" value="1"/>
</dbReference>
<dbReference type="EMBL" id="FR687359">
    <property type="protein sequence ID" value="CBW75519.1"/>
    <property type="molecule type" value="Genomic_DNA"/>
</dbReference>
<dbReference type="STRING" id="882378.RBRH_03797"/>
<dbReference type="SUPFAM" id="SSF52821">
    <property type="entry name" value="Rhodanese/Cell cycle control phosphatase"/>
    <property type="match status" value="1"/>
</dbReference>
<dbReference type="AlphaFoldDB" id="E5ASD7"/>
<name>E5ASD7_MYCRK</name>
<evidence type="ECO:0000313" key="2">
    <source>
        <dbReference type="EMBL" id="CBW75519.1"/>
    </source>
</evidence>
<dbReference type="InterPro" id="IPR001763">
    <property type="entry name" value="Rhodanese-like_dom"/>
</dbReference>
<dbReference type="HOGENOM" id="CLU_089574_10_1_4"/>
<gene>
    <name evidence="2" type="ordered locus">RBRH_03797</name>
</gene>
<evidence type="ECO:0000259" key="1">
    <source>
        <dbReference type="PROSITE" id="PS50206"/>
    </source>
</evidence>
<protein>
    <submittedName>
        <fullName evidence="2">SULFIDE DEHYDROGENASE</fullName>
    </submittedName>
</protein>
<dbReference type="PROSITE" id="PS50206">
    <property type="entry name" value="RHODANESE_3"/>
    <property type="match status" value="1"/>
</dbReference>
<dbReference type="CDD" id="cd01522">
    <property type="entry name" value="RHOD_1"/>
    <property type="match status" value="1"/>
</dbReference>
<reference evidence="2 3" key="1">
    <citation type="journal article" date="2011" name="J. Bacteriol.">
        <title>Complete genome sequence of Burkholderia rhizoxinica, an endosymbiont of Rhizopus microsporus.</title>
        <authorList>
            <person name="Lackner G."/>
            <person name="Moebius N."/>
            <person name="Partida-Martinez L."/>
            <person name="Hertweck C."/>
        </authorList>
    </citation>
    <scope>NUCLEOTIDE SEQUENCE [LARGE SCALE GENOMIC DNA]</scope>
    <source>
        <strain evidence="3">DSM 19002 / CIP 109453 / HKI 454</strain>
    </source>
</reference>
<dbReference type="eggNOG" id="COG0607">
    <property type="taxonomic scope" value="Bacteria"/>
</dbReference>
<sequence>MHQGRAPCRCLGGSFYDDAKIKPLRFLDTVMTSRDAIYAAAERRRTQHQLQYAGALAPGEAFELLALEPGARLVDVRTRAELDWVGRPVVGDGQYVHIEWTRYPGGVPNPEFVEQLSQVAMPHTPILLLCRSAARSKLAAVAAANAGFMHAYDILEGFEGDKDARGHRKTVGGWCFRGLPWVSA</sequence>
<dbReference type="Proteomes" id="UP000007437">
    <property type="component" value="Chromosome"/>
</dbReference>
<dbReference type="KEGG" id="brh:RBRH_03797"/>
<organism evidence="2 3">
    <name type="scientific">Mycetohabitans rhizoxinica (strain DSM 19002 / CIP 109453 / HKI 454)</name>
    <name type="common">Paraburkholderia rhizoxinica</name>
    <dbReference type="NCBI Taxonomy" id="882378"/>
    <lineage>
        <taxon>Bacteria</taxon>
        <taxon>Pseudomonadati</taxon>
        <taxon>Pseudomonadota</taxon>
        <taxon>Betaproteobacteria</taxon>
        <taxon>Burkholderiales</taxon>
        <taxon>Burkholderiaceae</taxon>
        <taxon>Mycetohabitans</taxon>
    </lineage>
</organism>
<proteinExistence type="predicted"/>
<accession>E5ASD7</accession>
<feature type="domain" description="Rhodanese" evidence="1">
    <location>
        <begin position="67"/>
        <end position="170"/>
    </location>
</feature>
<dbReference type="InterPro" id="IPR036873">
    <property type="entry name" value="Rhodanese-like_dom_sf"/>
</dbReference>
<evidence type="ECO:0000313" key="3">
    <source>
        <dbReference type="Proteomes" id="UP000007437"/>
    </source>
</evidence>